<feature type="chain" id="PRO_5041387749" evidence="1">
    <location>
        <begin position="22"/>
        <end position="177"/>
    </location>
</feature>
<dbReference type="Proteomes" id="UP001176961">
    <property type="component" value="Unassembled WGS sequence"/>
</dbReference>
<reference evidence="2" key="1">
    <citation type="submission" date="2023-07" db="EMBL/GenBank/DDBJ databases">
        <authorList>
            <consortium name="CYATHOMIX"/>
        </authorList>
    </citation>
    <scope>NUCLEOTIDE SEQUENCE</scope>
    <source>
        <strain evidence="2">N/A</strain>
    </source>
</reference>
<evidence type="ECO:0000313" key="3">
    <source>
        <dbReference type="Proteomes" id="UP001176961"/>
    </source>
</evidence>
<gene>
    <name evidence="2" type="ORF">CYNAS_LOCUS13621</name>
</gene>
<evidence type="ECO:0000313" key="2">
    <source>
        <dbReference type="EMBL" id="CAJ0601638.1"/>
    </source>
</evidence>
<organism evidence="2 3">
    <name type="scientific">Cylicocyclus nassatus</name>
    <name type="common">Nematode worm</name>
    <dbReference type="NCBI Taxonomy" id="53992"/>
    <lineage>
        <taxon>Eukaryota</taxon>
        <taxon>Metazoa</taxon>
        <taxon>Ecdysozoa</taxon>
        <taxon>Nematoda</taxon>
        <taxon>Chromadorea</taxon>
        <taxon>Rhabditida</taxon>
        <taxon>Rhabditina</taxon>
        <taxon>Rhabditomorpha</taxon>
        <taxon>Strongyloidea</taxon>
        <taxon>Strongylidae</taxon>
        <taxon>Cylicocyclus</taxon>
    </lineage>
</organism>
<comment type="caution">
    <text evidence="2">The sequence shown here is derived from an EMBL/GenBank/DDBJ whole genome shotgun (WGS) entry which is preliminary data.</text>
</comment>
<keyword evidence="1" id="KW-0732">Signal</keyword>
<protein>
    <submittedName>
        <fullName evidence="2">Uncharacterized protein</fullName>
    </submittedName>
</protein>
<keyword evidence="3" id="KW-1185">Reference proteome</keyword>
<sequence length="177" mass="20662">MKFLLIVFIAFLYICSTCVQGKVVHAIYRTYKLLPPPRYNPRQFVPRGPYRTYDRKKRYRSFLTNATVVASNWEATGITLFFSRKPGKNCTAVPAFHKAGYRRLYLGEIYNVTGYHFYNAYTFTDYCATQEGECLGKVEIQEYVDHKGDYFYDTRGSYTKNMDSGLSQMFSIANIKR</sequence>
<accession>A0AA36M8J2</accession>
<evidence type="ECO:0000256" key="1">
    <source>
        <dbReference type="SAM" id="SignalP"/>
    </source>
</evidence>
<feature type="signal peptide" evidence="1">
    <location>
        <begin position="1"/>
        <end position="21"/>
    </location>
</feature>
<proteinExistence type="predicted"/>
<name>A0AA36M8J2_CYLNA</name>
<dbReference type="EMBL" id="CATQJL010000305">
    <property type="protein sequence ID" value="CAJ0601638.1"/>
    <property type="molecule type" value="Genomic_DNA"/>
</dbReference>
<dbReference type="AlphaFoldDB" id="A0AA36M8J2"/>